<dbReference type="PANTHER" id="PTHR24082">
    <property type="entry name" value="NUCLEAR HORMONE RECEPTOR"/>
    <property type="match status" value="1"/>
</dbReference>
<dbReference type="GO" id="GO:0048384">
    <property type="term" value="P:retinoic acid receptor signaling pathway"/>
    <property type="evidence" value="ECO:0007669"/>
    <property type="project" value="TreeGrafter"/>
</dbReference>
<dbReference type="GO" id="GO:0090575">
    <property type="term" value="C:RNA polymerase II transcription regulator complex"/>
    <property type="evidence" value="ECO:0007669"/>
    <property type="project" value="TreeGrafter"/>
</dbReference>
<dbReference type="PROSITE" id="PS51843">
    <property type="entry name" value="NR_LBD"/>
    <property type="match status" value="1"/>
</dbReference>
<reference evidence="13" key="1">
    <citation type="submission" date="2019-11" db="UniProtKB">
        <authorList>
            <consortium name="WormBaseParasite"/>
        </authorList>
    </citation>
    <scope>IDENTIFICATION</scope>
</reference>
<feature type="compositionally biased region" description="Polar residues" evidence="10">
    <location>
        <begin position="94"/>
        <end position="121"/>
    </location>
</feature>
<dbReference type="GO" id="GO:0000122">
    <property type="term" value="P:negative regulation of transcription by RNA polymerase II"/>
    <property type="evidence" value="ECO:0007669"/>
    <property type="project" value="TreeGrafter"/>
</dbReference>
<keyword evidence="4" id="KW-0862">Zinc</keyword>
<keyword evidence="9" id="KW-0539">Nucleus</keyword>
<dbReference type="SMART" id="SM00399">
    <property type="entry name" value="ZnF_C4"/>
    <property type="match status" value="1"/>
</dbReference>
<name>A0A5K3FVK9_MESCO</name>
<dbReference type="Gene3D" id="1.10.565.10">
    <property type="entry name" value="Retinoid X Receptor"/>
    <property type="match status" value="1"/>
</dbReference>
<evidence type="ECO:0000256" key="2">
    <source>
        <dbReference type="ARBA" id="ARBA00022723"/>
    </source>
</evidence>
<sequence length="627" mass="68562">MLAKKNHDDSSSQSTLPTQPAHNAHQCAPTANFCFDKFPGITDSNLFGLNCLPAGNGDQSMGNSQFSASALYQSPHSVNRGVFAPMIVPPATSQVFSGHPSGQPSLLIQTTSSTPKRSSSEAGLDSTPLRQRKKEPYIPSYMDPTKGPEPCVVCGDNATGFHYRAMTCEGCKGFFRRSVQKKLKYTCKFNGQCFVGNKQNRNSCQKCRFDRCLKAGMATELVLDDDKRLAKRRLIEANRARRQAEASASEAKAVANVGSPRTSTISTTAATSNACSLAAQYVPSPPPLHPIPPRLAPVPLPNPAHQLVKNEATYIFSPVVASPHPTPSPIPPYASLSFHVGAQPQACQKPYCFMPWQNPLTSQQLSIPSSSQTIPLSESQVSTTNSFSVSCHEESGGNTETTQSQTAPIAHFNHETATDFDHLDSLDQMHLLRCATVDILMLRAAHTLSLILRRKCGGKVMENGGLFTVPEVQSKAYPRISTSSDPFSSAIRFIAIKLYQLQVDDVEVAILAASLIANPYRLGLSDASRVSTLRNVLEDILGVYATRRRSTKQLEGTSESLKEQMLGIILQFRWMTFEDVQLLIYTQHISVNNLLQYIAEFVAADDEEEKVEEDTKSGDCSRDISRV</sequence>
<protein>
    <submittedName>
        <fullName evidence="13">Nuclear receptor domain-containing protein</fullName>
    </submittedName>
</protein>
<dbReference type="WBParaSite" id="MCU_011979-RA">
    <property type="protein sequence ID" value="MCU_011979-RA"/>
    <property type="gene ID" value="MCU_011979"/>
</dbReference>
<dbReference type="PRINTS" id="PR00047">
    <property type="entry name" value="STROIDFINGER"/>
</dbReference>
<dbReference type="InterPro" id="IPR035500">
    <property type="entry name" value="NHR-like_dom_sf"/>
</dbReference>
<evidence type="ECO:0000313" key="13">
    <source>
        <dbReference type="WBParaSite" id="MCU_011979-RA"/>
    </source>
</evidence>
<keyword evidence="5" id="KW-0805">Transcription regulation</keyword>
<dbReference type="PRINTS" id="PR00398">
    <property type="entry name" value="STRDHORMONER"/>
</dbReference>
<dbReference type="PROSITE" id="PS00031">
    <property type="entry name" value="NUCLEAR_REC_DBD_1"/>
    <property type="match status" value="1"/>
</dbReference>
<dbReference type="InterPro" id="IPR001728">
    <property type="entry name" value="ThyrH_rcpt"/>
</dbReference>
<dbReference type="GO" id="GO:0008270">
    <property type="term" value="F:zinc ion binding"/>
    <property type="evidence" value="ECO:0007669"/>
    <property type="project" value="UniProtKB-KW"/>
</dbReference>
<proteinExistence type="inferred from homology"/>
<evidence type="ECO:0000256" key="9">
    <source>
        <dbReference type="ARBA" id="ARBA00023242"/>
    </source>
</evidence>
<dbReference type="InterPro" id="IPR013088">
    <property type="entry name" value="Znf_NHR/GATA"/>
</dbReference>
<dbReference type="InterPro" id="IPR001723">
    <property type="entry name" value="Nuclear_hrmn_rcpt"/>
</dbReference>
<evidence type="ECO:0000256" key="5">
    <source>
        <dbReference type="ARBA" id="ARBA00023015"/>
    </source>
</evidence>
<keyword evidence="6" id="KW-0238">DNA-binding</keyword>
<dbReference type="InterPro" id="IPR000536">
    <property type="entry name" value="Nucl_hrmn_rcpt_lig-bd"/>
</dbReference>
<evidence type="ECO:0000256" key="10">
    <source>
        <dbReference type="SAM" id="MobiDB-lite"/>
    </source>
</evidence>
<accession>A0A5K3FVK9</accession>
<dbReference type="GO" id="GO:0030154">
    <property type="term" value="P:cell differentiation"/>
    <property type="evidence" value="ECO:0007669"/>
    <property type="project" value="TreeGrafter"/>
</dbReference>
<keyword evidence="3" id="KW-0863">Zinc-finger</keyword>
<feature type="compositionally biased region" description="Basic and acidic residues" evidence="10">
    <location>
        <begin position="1"/>
        <end position="10"/>
    </location>
</feature>
<dbReference type="SUPFAM" id="SSF48508">
    <property type="entry name" value="Nuclear receptor ligand-binding domain"/>
    <property type="match status" value="1"/>
</dbReference>
<dbReference type="PANTHER" id="PTHR24082:SF330">
    <property type="entry name" value="THYROID HORMONE RECEPTOR BETA"/>
    <property type="match status" value="1"/>
</dbReference>
<dbReference type="PRINTS" id="PR00546">
    <property type="entry name" value="THYROIDHORMR"/>
</dbReference>
<feature type="compositionally biased region" description="Polar residues" evidence="10">
    <location>
        <begin position="11"/>
        <end position="21"/>
    </location>
</feature>
<evidence type="ECO:0000256" key="7">
    <source>
        <dbReference type="ARBA" id="ARBA00023163"/>
    </source>
</evidence>
<feature type="region of interest" description="Disordered" evidence="10">
    <location>
        <begin position="94"/>
        <end position="141"/>
    </location>
</feature>
<dbReference type="InterPro" id="IPR001628">
    <property type="entry name" value="Znf_hrmn_rcpt"/>
</dbReference>
<organism evidence="13">
    <name type="scientific">Mesocestoides corti</name>
    <name type="common">Flatworm</name>
    <dbReference type="NCBI Taxonomy" id="53468"/>
    <lineage>
        <taxon>Eukaryota</taxon>
        <taxon>Metazoa</taxon>
        <taxon>Spiralia</taxon>
        <taxon>Lophotrochozoa</taxon>
        <taxon>Platyhelminthes</taxon>
        <taxon>Cestoda</taxon>
        <taxon>Eucestoda</taxon>
        <taxon>Cyclophyllidea</taxon>
        <taxon>Mesocestoididae</taxon>
        <taxon>Mesocestoides</taxon>
    </lineage>
</organism>
<feature type="region of interest" description="Disordered" evidence="10">
    <location>
        <begin position="1"/>
        <end position="23"/>
    </location>
</feature>
<dbReference type="GO" id="GO:0000978">
    <property type="term" value="F:RNA polymerase II cis-regulatory region sequence-specific DNA binding"/>
    <property type="evidence" value="ECO:0007669"/>
    <property type="project" value="TreeGrafter"/>
</dbReference>
<dbReference type="CDD" id="cd06961">
    <property type="entry name" value="NR_DBD_TR"/>
    <property type="match status" value="1"/>
</dbReference>
<evidence type="ECO:0000256" key="1">
    <source>
        <dbReference type="ARBA" id="ARBA00008092"/>
    </source>
</evidence>
<keyword evidence="7" id="KW-0804">Transcription</keyword>
<evidence type="ECO:0000256" key="8">
    <source>
        <dbReference type="ARBA" id="ARBA00023170"/>
    </source>
</evidence>
<feature type="domain" description="Nuclear receptor" evidence="11">
    <location>
        <begin position="148"/>
        <end position="224"/>
    </location>
</feature>
<dbReference type="PROSITE" id="PS51030">
    <property type="entry name" value="NUCLEAR_REC_DBD_2"/>
    <property type="match status" value="1"/>
</dbReference>
<evidence type="ECO:0000259" key="12">
    <source>
        <dbReference type="PROSITE" id="PS51843"/>
    </source>
</evidence>
<keyword evidence="2" id="KW-0479">Metal-binding</keyword>
<dbReference type="SUPFAM" id="SSF57716">
    <property type="entry name" value="Glucocorticoid receptor-like (DNA-binding domain)"/>
    <property type="match status" value="1"/>
</dbReference>
<evidence type="ECO:0000256" key="6">
    <source>
        <dbReference type="ARBA" id="ARBA00023125"/>
    </source>
</evidence>
<dbReference type="InterPro" id="IPR050234">
    <property type="entry name" value="Nuclear_hormone_rcpt_NR1"/>
</dbReference>
<evidence type="ECO:0000259" key="11">
    <source>
        <dbReference type="PROSITE" id="PS51030"/>
    </source>
</evidence>
<dbReference type="GO" id="GO:0045944">
    <property type="term" value="P:positive regulation of transcription by RNA polymerase II"/>
    <property type="evidence" value="ECO:0007669"/>
    <property type="project" value="TreeGrafter"/>
</dbReference>
<dbReference type="AlphaFoldDB" id="A0A5K3FVK9"/>
<dbReference type="Pfam" id="PF00104">
    <property type="entry name" value="Hormone_recep"/>
    <property type="match status" value="1"/>
</dbReference>
<dbReference type="Pfam" id="PF00105">
    <property type="entry name" value="zf-C4"/>
    <property type="match status" value="1"/>
</dbReference>
<dbReference type="Gene3D" id="3.30.50.10">
    <property type="entry name" value="Erythroid Transcription Factor GATA-1, subunit A"/>
    <property type="match status" value="1"/>
</dbReference>
<dbReference type="FunFam" id="3.30.50.10:FF:000030">
    <property type="entry name" value="Nuclear Hormone Receptor family"/>
    <property type="match status" value="1"/>
</dbReference>
<comment type="similarity">
    <text evidence="1">Belongs to the nuclear hormone receptor family. NR1 subfamily.</text>
</comment>
<feature type="domain" description="NR LBD" evidence="12">
    <location>
        <begin position="368"/>
        <end position="602"/>
    </location>
</feature>
<dbReference type="GO" id="GO:0004879">
    <property type="term" value="F:nuclear receptor activity"/>
    <property type="evidence" value="ECO:0007669"/>
    <property type="project" value="InterPro"/>
</dbReference>
<evidence type="ECO:0000256" key="3">
    <source>
        <dbReference type="ARBA" id="ARBA00022771"/>
    </source>
</evidence>
<evidence type="ECO:0000256" key="4">
    <source>
        <dbReference type="ARBA" id="ARBA00022833"/>
    </source>
</evidence>
<keyword evidence="8" id="KW-0675">Receptor</keyword>